<dbReference type="InterPro" id="IPR001638">
    <property type="entry name" value="Solute-binding_3/MltF_N"/>
</dbReference>
<reference evidence="3 4" key="2">
    <citation type="journal article" date="2017" name="Genome Announc.">
        <title>Draft genome sequence of Aquitalea magnusonii strain H3, a plant growth-promoting bacterium of duckweed Lemna minor.</title>
        <authorList>
            <person name="Ishizawa H."/>
            <person name="Kuroda M."/>
            <person name="Ike M."/>
        </authorList>
    </citation>
    <scope>NUCLEOTIDE SEQUENCE [LARGE SCALE GENOMIC DNA]</scope>
    <source>
        <strain evidence="3 4">H3</strain>
    </source>
</reference>
<evidence type="ECO:0000313" key="3">
    <source>
        <dbReference type="EMBL" id="BBF84947.1"/>
    </source>
</evidence>
<accession>A0A3G9GH23</accession>
<feature type="chain" id="PRO_5018270385" evidence="1">
    <location>
        <begin position="22"/>
        <end position="255"/>
    </location>
</feature>
<reference evidence="4" key="3">
    <citation type="journal article" date="2017" name="Plant Physiol. Biochem.">
        <title>Differential oxidative and antioxidative response of duckweed Lemna minor toward plant growth promoting/inhibiting bacteria.</title>
        <authorList>
            <person name="Ishizawa H."/>
            <person name="Kuroda M."/>
            <person name="Morikawa M."/>
            <person name="Ike M."/>
        </authorList>
    </citation>
    <scope>NUCLEOTIDE SEQUENCE [LARGE SCALE GENOMIC DNA]</scope>
    <source>
        <strain evidence="4">H3</strain>
    </source>
</reference>
<reference evidence="4" key="1">
    <citation type="journal article" date="2017" name="Biotechnol. Biofuels">
        <title>Evaluation of environmental bacterial communities as a factor affecting the growth of duckweed Lemna minor.</title>
        <authorList>
            <person name="Ishizawa H."/>
            <person name="Kuroda M."/>
            <person name="Morikawa M."/>
            <person name="Ike M."/>
        </authorList>
    </citation>
    <scope>NUCLEOTIDE SEQUENCE [LARGE SCALE GENOMIC DNA]</scope>
    <source>
        <strain evidence="4">H3</strain>
    </source>
</reference>
<keyword evidence="1" id="KW-0732">Signal</keyword>
<evidence type="ECO:0000259" key="2">
    <source>
        <dbReference type="Pfam" id="PF00497"/>
    </source>
</evidence>
<dbReference type="AlphaFoldDB" id="A0A3G9GH23"/>
<dbReference type="OrthoDB" id="8771874at2"/>
<dbReference type="Gene3D" id="3.40.190.10">
    <property type="entry name" value="Periplasmic binding protein-like II"/>
    <property type="match status" value="2"/>
</dbReference>
<protein>
    <submittedName>
        <fullName evidence="3">ABC-type amino acid transport/signal transduction system, periplasmic component</fullName>
    </submittedName>
</protein>
<sequence>MIRLFQFLALIYLAFSGSAHAINLRSSAQAGNLMRFNPHNPALPGFSIELIRLLQADPQLHITGQDSMRSLRRLESDLEQGRIDMVVGLADSASRQRRFIVISRPLLYMQQAAVAVRREDALFQLPENKLSGLGQNGVIAIIQGSAYGAHLSNPAPLQMDDGAISLAANLGKLVRHRVRFVLHAKEELDWHIKQLQLQQRVRVIPLHGMQTGVHLMLSRKLPSSTIRYLQAALQKLEDSGNLHALRVKYGLNPAS</sequence>
<dbReference type="Proteomes" id="UP000198290">
    <property type="component" value="Chromosome"/>
</dbReference>
<feature type="signal peptide" evidence="1">
    <location>
        <begin position="1"/>
        <end position="21"/>
    </location>
</feature>
<evidence type="ECO:0000256" key="1">
    <source>
        <dbReference type="SAM" id="SignalP"/>
    </source>
</evidence>
<name>A0A3G9GH23_9NEIS</name>
<dbReference type="KEGG" id="amah:DLM_1323"/>
<gene>
    <name evidence="3" type="ORF">DLM_1323</name>
</gene>
<dbReference type="SUPFAM" id="SSF53850">
    <property type="entry name" value="Periplasmic binding protein-like II"/>
    <property type="match status" value="1"/>
</dbReference>
<keyword evidence="4" id="KW-1185">Reference proteome</keyword>
<evidence type="ECO:0000313" key="4">
    <source>
        <dbReference type="Proteomes" id="UP000198290"/>
    </source>
</evidence>
<dbReference type="RefSeq" id="WP_089084741.1">
    <property type="nucleotide sequence ID" value="NZ_AP018823.1"/>
</dbReference>
<feature type="domain" description="Solute-binding protein family 3/N-terminal" evidence="2">
    <location>
        <begin position="39"/>
        <end position="250"/>
    </location>
</feature>
<proteinExistence type="predicted"/>
<dbReference type="EMBL" id="AP018823">
    <property type="protein sequence ID" value="BBF84947.1"/>
    <property type="molecule type" value="Genomic_DNA"/>
</dbReference>
<organism evidence="3 4">
    <name type="scientific">Aquitalea magnusonii</name>
    <dbReference type="NCBI Taxonomy" id="332411"/>
    <lineage>
        <taxon>Bacteria</taxon>
        <taxon>Pseudomonadati</taxon>
        <taxon>Pseudomonadota</taxon>
        <taxon>Betaproteobacteria</taxon>
        <taxon>Neisseriales</taxon>
        <taxon>Chromobacteriaceae</taxon>
        <taxon>Aquitalea</taxon>
    </lineage>
</organism>
<dbReference type="Pfam" id="PF00497">
    <property type="entry name" value="SBP_bac_3"/>
    <property type="match status" value="1"/>
</dbReference>